<comment type="caution">
    <text evidence="1">The sequence shown here is derived from an EMBL/GenBank/DDBJ whole genome shotgun (WGS) entry which is preliminary data.</text>
</comment>
<proteinExistence type="predicted"/>
<protein>
    <submittedName>
        <fullName evidence="1">Uncharacterized protein</fullName>
    </submittedName>
</protein>
<gene>
    <name evidence="1" type="ORF">ECRASSUSDP1_LOCUS24176</name>
</gene>
<reference evidence="1" key="1">
    <citation type="submission" date="2023-07" db="EMBL/GenBank/DDBJ databases">
        <authorList>
            <consortium name="AG Swart"/>
            <person name="Singh M."/>
            <person name="Singh A."/>
            <person name="Seah K."/>
            <person name="Emmerich C."/>
        </authorList>
    </citation>
    <scope>NUCLEOTIDE SEQUENCE</scope>
    <source>
        <strain evidence="1">DP1</strain>
    </source>
</reference>
<evidence type="ECO:0000313" key="1">
    <source>
        <dbReference type="EMBL" id="CAI2382695.1"/>
    </source>
</evidence>
<keyword evidence="2" id="KW-1185">Reference proteome</keyword>
<dbReference type="AlphaFoldDB" id="A0AAD1Y0T4"/>
<accession>A0AAD1Y0T4</accession>
<dbReference type="EMBL" id="CAMPGE010024882">
    <property type="protein sequence ID" value="CAI2382695.1"/>
    <property type="molecule type" value="Genomic_DNA"/>
</dbReference>
<sequence>MFQCRKNEVSEAALYSESRLHQNLLFSTVKLACDEIVLEYFIWIREFRLDKSSPVKLFDENI</sequence>
<dbReference type="Proteomes" id="UP001295684">
    <property type="component" value="Unassembled WGS sequence"/>
</dbReference>
<name>A0AAD1Y0T4_EUPCR</name>
<organism evidence="1 2">
    <name type="scientific">Euplotes crassus</name>
    <dbReference type="NCBI Taxonomy" id="5936"/>
    <lineage>
        <taxon>Eukaryota</taxon>
        <taxon>Sar</taxon>
        <taxon>Alveolata</taxon>
        <taxon>Ciliophora</taxon>
        <taxon>Intramacronucleata</taxon>
        <taxon>Spirotrichea</taxon>
        <taxon>Hypotrichia</taxon>
        <taxon>Euplotida</taxon>
        <taxon>Euplotidae</taxon>
        <taxon>Moneuplotes</taxon>
    </lineage>
</organism>
<evidence type="ECO:0000313" key="2">
    <source>
        <dbReference type="Proteomes" id="UP001295684"/>
    </source>
</evidence>